<evidence type="ECO:0008006" key="4">
    <source>
        <dbReference type="Google" id="ProtNLM"/>
    </source>
</evidence>
<name>A0A290QA63_9BACT</name>
<evidence type="ECO:0000256" key="1">
    <source>
        <dbReference type="SAM" id="MobiDB-lite"/>
    </source>
</evidence>
<evidence type="ECO:0000313" key="3">
    <source>
        <dbReference type="Proteomes" id="UP000217265"/>
    </source>
</evidence>
<feature type="compositionally biased region" description="Polar residues" evidence="1">
    <location>
        <begin position="37"/>
        <end position="54"/>
    </location>
</feature>
<dbReference type="OrthoDB" id="196825at2"/>
<dbReference type="RefSeq" id="WP_096055722.1">
    <property type="nucleotide sequence ID" value="NZ_CP023344.1"/>
</dbReference>
<dbReference type="EMBL" id="CP023344">
    <property type="protein sequence ID" value="ATC64090.1"/>
    <property type="molecule type" value="Genomic_DNA"/>
</dbReference>
<feature type="region of interest" description="Disordered" evidence="1">
    <location>
        <begin position="1"/>
        <end position="57"/>
    </location>
</feature>
<proteinExistence type="predicted"/>
<accession>A0A290QA63</accession>
<evidence type="ECO:0000313" key="2">
    <source>
        <dbReference type="EMBL" id="ATC64090.1"/>
    </source>
</evidence>
<protein>
    <recommendedName>
        <fullName evidence="4">Anti-sigma-28 factor FlgM C-terminal domain-containing protein</fullName>
    </recommendedName>
</protein>
<dbReference type="AlphaFoldDB" id="A0A290QA63"/>
<reference evidence="2 3" key="1">
    <citation type="submission" date="2017-09" db="EMBL/GenBank/DDBJ databases">
        <title>Complete genome sequence of Verrucomicrobial strain HZ-65, isolated from freshwater.</title>
        <authorList>
            <person name="Choi A."/>
        </authorList>
    </citation>
    <scope>NUCLEOTIDE SEQUENCE [LARGE SCALE GENOMIC DNA]</scope>
    <source>
        <strain evidence="2 3">HZ-65</strain>
    </source>
</reference>
<dbReference type="Proteomes" id="UP000217265">
    <property type="component" value="Chromosome"/>
</dbReference>
<sequence length="96" mass="10232">MIHSTSHLHGYNRTDAAALSTAKQASTPKAEADSGERLSSSSSQALREALNNSPEIRPEVVARGKALAVDANYPPREIIEGLAKLMTETRDAADSE</sequence>
<gene>
    <name evidence="2" type="ORF">CMV30_09060</name>
</gene>
<dbReference type="KEGG" id="vbh:CMV30_09060"/>
<keyword evidence="3" id="KW-1185">Reference proteome</keyword>
<organism evidence="2 3">
    <name type="scientific">Nibricoccus aquaticus</name>
    <dbReference type="NCBI Taxonomy" id="2576891"/>
    <lineage>
        <taxon>Bacteria</taxon>
        <taxon>Pseudomonadati</taxon>
        <taxon>Verrucomicrobiota</taxon>
        <taxon>Opitutia</taxon>
        <taxon>Opitutales</taxon>
        <taxon>Opitutaceae</taxon>
        <taxon>Nibricoccus</taxon>
    </lineage>
</organism>